<comment type="similarity">
    <text evidence="1">Belongs to the BROX family.</text>
</comment>
<keyword evidence="4" id="KW-1185">Reference proteome</keyword>
<name>A0A1I8H9K1_9PLAT</name>
<evidence type="ECO:0000313" key="5">
    <source>
        <dbReference type="WBParaSite" id="maker-uti_cns_0004127-snap-gene-0.9-mRNA-1"/>
    </source>
</evidence>
<dbReference type="SMART" id="SM01041">
    <property type="entry name" value="BRO1"/>
    <property type="match status" value="1"/>
</dbReference>
<dbReference type="WBParaSite" id="maker-uti_cns_0004127-snap-gene-0.9-mRNA-1">
    <property type="protein sequence ID" value="maker-uti_cns_0004127-snap-gene-0.9-mRNA-1"/>
    <property type="gene ID" value="maker-uti_cns_0004127-snap-gene-0.9"/>
</dbReference>
<proteinExistence type="inferred from homology"/>
<dbReference type="InterPro" id="IPR004328">
    <property type="entry name" value="BRO1_dom"/>
</dbReference>
<dbReference type="Pfam" id="PF03097">
    <property type="entry name" value="BRO1"/>
    <property type="match status" value="1"/>
</dbReference>
<evidence type="ECO:0000313" key="6">
    <source>
        <dbReference type="WBParaSite" id="maker-uti_cns_0005038-snap-gene-0.11-mRNA-1"/>
    </source>
</evidence>
<dbReference type="AlphaFoldDB" id="A0A1I8H9K1"/>
<dbReference type="InterPro" id="IPR038499">
    <property type="entry name" value="BRO1_sf"/>
</dbReference>
<dbReference type="PANTHER" id="PTHR23032:SF13">
    <property type="entry name" value="BRO1 DOMAIN-CONTAINING PROTEIN BROX"/>
    <property type="match status" value="1"/>
</dbReference>
<organism evidence="4 6">
    <name type="scientific">Macrostomum lignano</name>
    <dbReference type="NCBI Taxonomy" id="282301"/>
    <lineage>
        <taxon>Eukaryota</taxon>
        <taxon>Metazoa</taxon>
        <taxon>Spiralia</taxon>
        <taxon>Lophotrochozoa</taxon>
        <taxon>Platyhelminthes</taxon>
        <taxon>Rhabditophora</taxon>
        <taxon>Macrostomorpha</taxon>
        <taxon>Macrostomida</taxon>
        <taxon>Macrostomidae</taxon>
        <taxon>Macrostomum</taxon>
    </lineage>
</organism>
<feature type="compositionally biased region" description="Basic and acidic residues" evidence="2">
    <location>
        <begin position="382"/>
        <end position="399"/>
    </location>
</feature>
<evidence type="ECO:0000256" key="1">
    <source>
        <dbReference type="ARBA" id="ARBA00008901"/>
    </source>
</evidence>
<evidence type="ECO:0000259" key="3">
    <source>
        <dbReference type="PROSITE" id="PS51180"/>
    </source>
</evidence>
<feature type="domain" description="BRO1" evidence="3">
    <location>
        <begin position="9"/>
        <end position="425"/>
    </location>
</feature>
<reference evidence="5 6" key="1">
    <citation type="submission" date="2016-11" db="UniProtKB">
        <authorList>
            <consortium name="WormBaseParasite"/>
        </authorList>
    </citation>
    <scope>IDENTIFICATION</scope>
</reference>
<dbReference type="Proteomes" id="UP000095280">
    <property type="component" value="Unplaced"/>
</dbReference>
<sequence>MSHWFHRNPLKATAKVSFDLKMVASNTAARQLTSDATNKRNKLLDMLADPNLSVSIVEEAANQYLSLLVGFIHGPETGTDSSKIRHALKFKWTDSLQLKGEQPAFQADAQFELICMLTNLALWYTKHAAKLSASEKVGMEDAKEVHKCLRIAAGIFKEVKENQLQKLIQKDNIGTDFDDRVVDAYVNQCSAEAQEVTMARAIELEHSHSIVASLASDTARMFKTAELALSTMDDRKVLKWRKYLTFKYCCYQAYAYSYHGEGLLKVDKCGEAIACLREAVKFYQKAEVAAAEYNKTTGPGMTVRPEQHLFFRKLGPHVRMTLEKCERENGFIYHQNVPSEIPELELKPTFGLAAPENYQLPEINKLWTPEAYKGFDLTKMGVKSESEESKKAEEKEDKAPVQPVKEQPIYQSEKDPNNSSGCVVS</sequence>
<dbReference type="PANTHER" id="PTHR23032">
    <property type="entry name" value="BRO1 DOMAIN-CONTAINING PROTEIN BROX"/>
    <property type="match status" value="1"/>
</dbReference>
<evidence type="ECO:0000313" key="4">
    <source>
        <dbReference type="Proteomes" id="UP000095280"/>
    </source>
</evidence>
<evidence type="ECO:0000256" key="2">
    <source>
        <dbReference type="SAM" id="MobiDB-lite"/>
    </source>
</evidence>
<accession>A0A1I8H9K1</accession>
<feature type="region of interest" description="Disordered" evidence="2">
    <location>
        <begin position="382"/>
        <end position="425"/>
    </location>
</feature>
<dbReference type="InterPro" id="IPR038898">
    <property type="entry name" value="BROX"/>
</dbReference>
<dbReference type="PROSITE" id="PS51180">
    <property type="entry name" value="BRO1"/>
    <property type="match status" value="1"/>
</dbReference>
<dbReference type="Gene3D" id="1.25.40.280">
    <property type="entry name" value="alix/aip1 like domains"/>
    <property type="match status" value="1"/>
</dbReference>
<protein>
    <submittedName>
        <fullName evidence="5 6">BRO1 domain-containing protein</fullName>
    </submittedName>
</protein>
<dbReference type="WBParaSite" id="maker-uti_cns_0005038-snap-gene-0.11-mRNA-1">
    <property type="protein sequence ID" value="maker-uti_cns_0005038-snap-gene-0.11-mRNA-1"/>
    <property type="gene ID" value="maker-uti_cns_0005038-snap-gene-0.11"/>
</dbReference>